<keyword evidence="1" id="KW-0472">Membrane</keyword>
<dbReference type="EMBL" id="MIPY01000020">
    <property type="protein sequence ID" value="OES30308.1"/>
    <property type="molecule type" value="Genomic_DNA"/>
</dbReference>
<gene>
    <name evidence="3" type="ORF">BFV95_2859</name>
</gene>
<keyword evidence="4" id="KW-1185">Reference proteome</keyword>
<dbReference type="NCBIfam" id="NF041538">
    <property type="entry name" value="PEP_EDSA_1"/>
    <property type="match status" value="1"/>
</dbReference>
<feature type="signal peptide" evidence="2">
    <location>
        <begin position="1"/>
        <end position="24"/>
    </location>
</feature>
<sequence length="320" mass="32496">MKFATTIKYAAIAGALVTASNATAGVSATAYLELNDLVVQIDTDGDLVPDPVNPLDFISILPGGSRSTSTFTDNNGASDSDLDSQASATADSDADLLCLGSSCGVLGLTNNGQSVDGGNLVASDAFYYSVADAQVSGSAIGSGATGFTYADAGIAAGNNESAGANSNIANDILTTFTLNMLTDINVRFSALMDYLVDAFISPDIANDSLRTATSTAKATFGIELVSFNTGNTVSLTGGPSSVTFNDIAIDQPGLGDLIVRSGNNVDFTSGWANVSAGTYQLTISQSSTVQSTLVPAPTTLAMAAFGLLGLGLTARRRKQK</sequence>
<reference evidence="3 4" key="1">
    <citation type="submission" date="2016-09" db="EMBL/GenBank/DDBJ databases">
        <title>Draft Genome Sequence of four Alteromonas macleodii strains isolated from copper coupons and grown long-term at elevated copper levels.</title>
        <authorList>
            <person name="Cusick K."/>
            <person name="Dale J."/>
            <person name="Little B."/>
            <person name="Biffinger J."/>
        </authorList>
    </citation>
    <scope>NUCLEOTIDE SEQUENCE [LARGE SCALE GENOMIC DNA]</scope>
    <source>
        <strain evidence="3 4">KCP01</strain>
    </source>
</reference>
<dbReference type="Proteomes" id="UP000095392">
    <property type="component" value="Unassembled WGS sequence"/>
</dbReference>
<keyword evidence="2" id="KW-0732">Signal</keyword>
<comment type="caution">
    <text evidence="3">The sequence shown here is derived from an EMBL/GenBank/DDBJ whole genome shotgun (WGS) entry which is preliminary data.</text>
</comment>
<proteinExistence type="predicted"/>
<dbReference type="InterPro" id="IPR048213">
    <property type="entry name" value="EDSA_1-like"/>
</dbReference>
<evidence type="ECO:0000313" key="4">
    <source>
        <dbReference type="Proteomes" id="UP000095392"/>
    </source>
</evidence>
<name>A0AB36FQ09_ALTMA</name>
<protein>
    <submittedName>
        <fullName evidence="3">PEP-CTERM motif family protein</fullName>
    </submittedName>
</protein>
<evidence type="ECO:0000256" key="2">
    <source>
        <dbReference type="SAM" id="SignalP"/>
    </source>
</evidence>
<dbReference type="AlphaFoldDB" id="A0AB36FQ09"/>
<feature type="transmembrane region" description="Helical" evidence="1">
    <location>
        <begin position="293"/>
        <end position="314"/>
    </location>
</feature>
<accession>A0AB36FQ09</accession>
<feature type="chain" id="PRO_5044233283" evidence="2">
    <location>
        <begin position="25"/>
        <end position="320"/>
    </location>
</feature>
<organism evidence="3 4">
    <name type="scientific">Alteromonas macleodii</name>
    <name type="common">Pseudoalteromonas macleodii</name>
    <dbReference type="NCBI Taxonomy" id="28108"/>
    <lineage>
        <taxon>Bacteria</taxon>
        <taxon>Pseudomonadati</taxon>
        <taxon>Pseudomonadota</taxon>
        <taxon>Gammaproteobacteria</taxon>
        <taxon>Alteromonadales</taxon>
        <taxon>Alteromonadaceae</taxon>
        <taxon>Alteromonas/Salinimonas group</taxon>
        <taxon>Alteromonas</taxon>
    </lineage>
</organism>
<dbReference type="RefSeq" id="WP_139125433.1">
    <property type="nucleotide sequence ID" value="NZ_JAYMED010000007.1"/>
</dbReference>
<evidence type="ECO:0000256" key="1">
    <source>
        <dbReference type="SAM" id="Phobius"/>
    </source>
</evidence>
<keyword evidence="1" id="KW-1133">Transmembrane helix</keyword>
<evidence type="ECO:0000313" key="3">
    <source>
        <dbReference type="EMBL" id="OES30308.1"/>
    </source>
</evidence>
<keyword evidence="1" id="KW-0812">Transmembrane</keyword>